<dbReference type="GO" id="GO:0004844">
    <property type="term" value="F:uracil DNA N-glycosylase activity"/>
    <property type="evidence" value="ECO:0007669"/>
    <property type="project" value="UniProtKB-EC"/>
</dbReference>
<organism evidence="13 14">
    <name type="scientific">Candidatus Nealsonbacteria bacterium CG23_combo_of_CG06-09_8_20_14_all_40_13</name>
    <dbReference type="NCBI Taxonomy" id="1974724"/>
    <lineage>
        <taxon>Bacteria</taxon>
        <taxon>Candidatus Nealsoniibacteriota</taxon>
    </lineage>
</organism>
<evidence type="ECO:0000256" key="4">
    <source>
        <dbReference type="ARBA" id="ARBA00019403"/>
    </source>
</evidence>
<dbReference type="GO" id="GO:0046872">
    <property type="term" value="F:metal ion binding"/>
    <property type="evidence" value="ECO:0007669"/>
    <property type="project" value="UniProtKB-KW"/>
</dbReference>
<name>A0A2G9YQK8_9BACT</name>
<dbReference type="GO" id="GO:0051539">
    <property type="term" value="F:4 iron, 4 sulfur cluster binding"/>
    <property type="evidence" value="ECO:0007669"/>
    <property type="project" value="UniProtKB-KW"/>
</dbReference>
<dbReference type="InterPro" id="IPR036895">
    <property type="entry name" value="Uracil-DNA_glycosylase-like_sf"/>
</dbReference>
<sequence>MDLESIASAIRICKLCSLHKNRNNTVPGSGNSRSEVMLIGEAPGANEDKQGLPFVGEAGKFLDALLGTIGLKREDVFITNAVKCRPLNNRDPIEKEVQICTRAYLLDQIKLIQPKLIVTLGRHAMKIFFPQIRAISDVRGKAYKKGQQVYLILFHPAVALYQQRMKTVLQDDFKKIPTILKQIDLLKESK</sequence>
<evidence type="ECO:0000256" key="8">
    <source>
        <dbReference type="ARBA" id="ARBA00022801"/>
    </source>
</evidence>
<dbReference type="GO" id="GO:0006281">
    <property type="term" value="P:DNA repair"/>
    <property type="evidence" value="ECO:0007669"/>
    <property type="project" value="UniProtKB-KW"/>
</dbReference>
<keyword evidence="5" id="KW-0004">4Fe-4S</keyword>
<evidence type="ECO:0000313" key="13">
    <source>
        <dbReference type="EMBL" id="PIP21518.1"/>
    </source>
</evidence>
<dbReference type="SMART" id="SM00987">
    <property type="entry name" value="UreE_C"/>
    <property type="match status" value="1"/>
</dbReference>
<evidence type="ECO:0000256" key="10">
    <source>
        <dbReference type="ARBA" id="ARBA00023014"/>
    </source>
</evidence>
<reference evidence="13 14" key="1">
    <citation type="submission" date="2017-09" db="EMBL/GenBank/DDBJ databases">
        <title>Depth-based differentiation of microbial function through sediment-hosted aquifers and enrichment of novel symbionts in the deep terrestrial subsurface.</title>
        <authorList>
            <person name="Probst A.J."/>
            <person name="Ladd B."/>
            <person name="Jarett J.K."/>
            <person name="Geller-Mcgrath D.E."/>
            <person name="Sieber C.M."/>
            <person name="Emerson J.B."/>
            <person name="Anantharaman K."/>
            <person name="Thomas B.C."/>
            <person name="Malmstrom R."/>
            <person name="Stieglmeier M."/>
            <person name="Klingl A."/>
            <person name="Woyke T."/>
            <person name="Ryan C.M."/>
            <person name="Banfield J.F."/>
        </authorList>
    </citation>
    <scope>NUCLEOTIDE SEQUENCE [LARGE SCALE GENOMIC DNA]</scope>
    <source>
        <strain evidence="13">CG23_combo_of_CG06-09_8_20_14_all_40_13</strain>
    </source>
</reference>
<evidence type="ECO:0000256" key="1">
    <source>
        <dbReference type="ARBA" id="ARBA00001400"/>
    </source>
</evidence>
<accession>A0A2G9YQK8</accession>
<keyword evidence="6" id="KW-0479">Metal-binding</keyword>
<dbReference type="PANTHER" id="PTHR33693">
    <property type="entry name" value="TYPE-5 URACIL-DNA GLYCOSYLASE"/>
    <property type="match status" value="1"/>
</dbReference>
<dbReference type="AlphaFoldDB" id="A0A2G9YQK8"/>
<evidence type="ECO:0000256" key="7">
    <source>
        <dbReference type="ARBA" id="ARBA00022763"/>
    </source>
</evidence>
<dbReference type="InterPro" id="IPR005122">
    <property type="entry name" value="Uracil-DNA_glycosylase-like"/>
</dbReference>
<dbReference type="Gene3D" id="3.40.470.10">
    <property type="entry name" value="Uracil-DNA glycosylase-like domain"/>
    <property type="match status" value="1"/>
</dbReference>
<gene>
    <name evidence="13" type="ORF">COX39_02585</name>
</gene>
<dbReference type="InterPro" id="IPR051536">
    <property type="entry name" value="UDG_Type-4/5"/>
</dbReference>
<dbReference type="CDD" id="cd10030">
    <property type="entry name" value="UDG-F4_TTUDGA_SPO1dp_like"/>
    <property type="match status" value="1"/>
</dbReference>
<keyword evidence="7" id="KW-0227">DNA damage</keyword>
<dbReference type="SUPFAM" id="SSF52141">
    <property type="entry name" value="Uracil-DNA glycosylase-like"/>
    <property type="match status" value="1"/>
</dbReference>
<dbReference type="Pfam" id="PF03167">
    <property type="entry name" value="UDG"/>
    <property type="match status" value="1"/>
</dbReference>
<evidence type="ECO:0000256" key="11">
    <source>
        <dbReference type="ARBA" id="ARBA00023204"/>
    </source>
</evidence>
<dbReference type="Proteomes" id="UP000231567">
    <property type="component" value="Unassembled WGS sequence"/>
</dbReference>
<evidence type="ECO:0000256" key="5">
    <source>
        <dbReference type="ARBA" id="ARBA00022485"/>
    </source>
</evidence>
<comment type="catalytic activity">
    <reaction evidence="1">
        <text>Hydrolyzes single-stranded DNA or mismatched double-stranded DNA and polynucleotides, releasing free uracil.</text>
        <dbReference type="EC" id="3.2.2.27"/>
    </reaction>
</comment>
<dbReference type="NCBIfam" id="TIGR00758">
    <property type="entry name" value="UDG_fam4"/>
    <property type="match status" value="1"/>
</dbReference>
<proteinExistence type="inferred from homology"/>
<dbReference type="SMART" id="SM00986">
    <property type="entry name" value="UDG"/>
    <property type="match status" value="1"/>
</dbReference>
<evidence type="ECO:0000256" key="2">
    <source>
        <dbReference type="ARBA" id="ARBA00006521"/>
    </source>
</evidence>
<evidence type="ECO:0000256" key="3">
    <source>
        <dbReference type="ARBA" id="ARBA00012030"/>
    </source>
</evidence>
<dbReference type="EC" id="3.2.2.27" evidence="3"/>
<comment type="similarity">
    <text evidence="2">Belongs to the uracil-DNA glycosylase (UDG) superfamily. Type 4 (UDGa) family.</text>
</comment>
<keyword evidence="11" id="KW-0234">DNA repair</keyword>
<evidence type="ECO:0000259" key="12">
    <source>
        <dbReference type="SMART" id="SM00986"/>
    </source>
</evidence>
<dbReference type="InterPro" id="IPR005273">
    <property type="entry name" value="Ura-DNA_glyco_family4"/>
</dbReference>
<protein>
    <recommendedName>
        <fullName evidence="4">Type-4 uracil-DNA glycosylase</fullName>
        <ecNumber evidence="3">3.2.2.27</ecNumber>
    </recommendedName>
</protein>
<evidence type="ECO:0000256" key="6">
    <source>
        <dbReference type="ARBA" id="ARBA00022723"/>
    </source>
</evidence>
<dbReference type="EMBL" id="PCRM01000035">
    <property type="protein sequence ID" value="PIP21518.1"/>
    <property type="molecule type" value="Genomic_DNA"/>
</dbReference>
<evidence type="ECO:0000313" key="14">
    <source>
        <dbReference type="Proteomes" id="UP000231567"/>
    </source>
</evidence>
<evidence type="ECO:0000256" key="9">
    <source>
        <dbReference type="ARBA" id="ARBA00023004"/>
    </source>
</evidence>
<feature type="domain" description="Uracil-DNA glycosylase-like" evidence="12">
    <location>
        <begin position="27"/>
        <end position="174"/>
    </location>
</feature>
<comment type="caution">
    <text evidence="13">The sequence shown here is derived from an EMBL/GenBank/DDBJ whole genome shotgun (WGS) entry which is preliminary data.</text>
</comment>
<keyword evidence="9" id="KW-0408">Iron</keyword>
<keyword evidence="10" id="KW-0411">Iron-sulfur</keyword>
<dbReference type="PANTHER" id="PTHR33693:SF1">
    <property type="entry name" value="TYPE-4 URACIL-DNA GLYCOSYLASE"/>
    <property type="match status" value="1"/>
</dbReference>
<keyword evidence="8" id="KW-0378">Hydrolase</keyword>